<dbReference type="Gene3D" id="3.60.10.10">
    <property type="entry name" value="Endonuclease/exonuclease/phosphatase"/>
    <property type="match status" value="1"/>
</dbReference>
<dbReference type="STRING" id="1348612.A0A397ILX9"/>
<dbReference type="InterPro" id="IPR036691">
    <property type="entry name" value="Endo/exonu/phosph_ase_sf"/>
</dbReference>
<evidence type="ECO:0000313" key="2">
    <source>
        <dbReference type="EMBL" id="RHZ77019.1"/>
    </source>
</evidence>
<dbReference type="AlphaFoldDB" id="A0A397ILX9"/>
<comment type="caution">
    <text evidence="2">The sequence shown here is derived from an EMBL/GenBank/DDBJ whole genome shotgun (WGS) entry which is preliminary data.</text>
</comment>
<evidence type="ECO:0000313" key="3">
    <source>
        <dbReference type="Proteomes" id="UP000266861"/>
    </source>
</evidence>
<accession>A0A397ILX9</accession>
<dbReference type="EMBL" id="PQFF01000176">
    <property type="protein sequence ID" value="RHZ77019.1"/>
    <property type="molecule type" value="Genomic_DNA"/>
</dbReference>
<protein>
    <recommendedName>
        <fullName evidence="1">Reverse transcriptase domain-containing protein</fullName>
    </recommendedName>
</protein>
<feature type="domain" description="Reverse transcriptase" evidence="1">
    <location>
        <begin position="596"/>
        <end position="729"/>
    </location>
</feature>
<proteinExistence type="predicted"/>
<dbReference type="Pfam" id="PF00078">
    <property type="entry name" value="RVT_1"/>
    <property type="match status" value="1"/>
</dbReference>
<dbReference type="InterPro" id="IPR000477">
    <property type="entry name" value="RT_dom"/>
</dbReference>
<sequence>MKENKKKWFIDGNKKYRIHWSSNGMGAGVAIILKKNSINTYVTLNVMKGEQLPTENHNTLYSNLKVNTASFTQRSSMDTFSYETLNKNWRILKNIIIEAADQAMHKMKKQNHNKTIKRSMLRSFKIAKALSKMYRFMKQERSKSLKWIRGHERFQKEEKKLVEQNYNTAKMYSECTTLDEITDALRKESLHFQGISKTERRRETLRWEDLKENPKRMINSILDRPRQSIVMDRLIEQDDNSDPIIISDEELIKNKVRKHFHEWTWKRNFNMNLLNKWHNYYEMEGVDSSWYDGLLAVAADQAMHKMKKQNHNKTIKRSMLRSFKIAKALSKMYRFMKQERSKSLKWIRGHERFQKEEKKLVEQNYNTAKMYSECTTLDEITDALRKESLHFQGISKTERRRETLRWEDLKENPKRMINSILDRPRQSIVMDRLIEQDDNSDPIIISDEELIKNKVRKHFHEWTWKRNFNMNLLNKWHNYYEMEGVDSSWYDGLLAVVSMEELMDVIMKLPNKKAPGQSNLQYEWFKHLPTNAIEIFKDILNISIDLNDIPRMTIYILYLKLRLGETTSISQDRSLYLRLDESKHKILLTHNYTGLPDAHANKRKLWIMFQDMSKAFDSVNSDSLDAALRRIKVPEHFINMIGSILQNRENQVITIHGNTLPYKVEDEWTDNLHISSRKRLKLRVSVAAYVDDTNWFALNKMDIKQILEIANEFYQMNDIAINKNKSYLIAINANPGDRSQGVNMGLINLKPVVKDFPTRRVAKVQDLTYQLWWLSITETDNNNIGSGIGFMLKSNITKHIYKVDRLEGHGISILLPYKGKTTIQLIGIYAPNKYSTNKNILRQLKPWLYNQVSQALSNDWISIIMGDWNTTPNPSIDRNLSKTKTSPESSLLQSIIWNGYIDTYRSRSRIDSVWINQQYEEYITGANIDNTTLTQNKRFVSFEQDAHQKINQLILKQRMISKSGEPIQIRNIELETKNKIINLKYNLSMDIAKLDALVRAHDEALSNCTKAG</sequence>
<evidence type="ECO:0000259" key="1">
    <source>
        <dbReference type="Pfam" id="PF00078"/>
    </source>
</evidence>
<dbReference type="Proteomes" id="UP000266861">
    <property type="component" value="Unassembled WGS sequence"/>
</dbReference>
<dbReference type="SUPFAM" id="SSF56219">
    <property type="entry name" value="DNase I-like"/>
    <property type="match status" value="1"/>
</dbReference>
<name>A0A397ILX9_9GLOM</name>
<keyword evidence="3" id="KW-1185">Reference proteome</keyword>
<gene>
    <name evidence="2" type="ORF">Glove_186g87</name>
</gene>
<reference evidence="2 3" key="1">
    <citation type="submission" date="2018-08" db="EMBL/GenBank/DDBJ databases">
        <title>Genome and evolution of the arbuscular mycorrhizal fungus Diversispora epigaea (formerly Glomus versiforme) and its bacterial endosymbionts.</title>
        <authorList>
            <person name="Sun X."/>
            <person name="Fei Z."/>
            <person name="Harrison M."/>
        </authorList>
    </citation>
    <scope>NUCLEOTIDE SEQUENCE [LARGE SCALE GENOMIC DNA]</scope>
    <source>
        <strain evidence="2 3">IT104</strain>
    </source>
</reference>
<organism evidence="2 3">
    <name type="scientific">Diversispora epigaea</name>
    <dbReference type="NCBI Taxonomy" id="1348612"/>
    <lineage>
        <taxon>Eukaryota</taxon>
        <taxon>Fungi</taxon>
        <taxon>Fungi incertae sedis</taxon>
        <taxon>Mucoromycota</taxon>
        <taxon>Glomeromycotina</taxon>
        <taxon>Glomeromycetes</taxon>
        <taxon>Diversisporales</taxon>
        <taxon>Diversisporaceae</taxon>
        <taxon>Diversispora</taxon>
    </lineage>
</organism>